<dbReference type="STRING" id="1095629.A0A0C9XP51"/>
<dbReference type="InterPro" id="IPR018042">
    <property type="entry name" value="Aspartate_kinase_CS"/>
</dbReference>
<keyword evidence="2 6" id="KW-0808">Transferase</keyword>
<dbReference type="GO" id="GO:0009090">
    <property type="term" value="P:homoserine biosynthetic process"/>
    <property type="evidence" value="ECO:0007669"/>
    <property type="project" value="TreeGrafter"/>
</dbReference>
<evidence type="ECO:0000256" key="3">
    <source>
        <dbReference type="ARBA" id="ARBA00022741"/>
    </source>
</evidence>
<dbReference type="EC" id="2.7.2.4" evidence="6"/>
<sequence length="540" mass="58471">MSDKDSTPWLVQKYGGTSVGKFAVKIAKDIVSTYINDHKVAIVCSARSGSTKSHGTTNLLLRASSEALTRPEKSNGTSGGVNLLQDEHIFAARSSIRDPAILQELEDEIERDCEWLRNFLFAAKIIDEISLRSRDSIVGLGERLACKIMTCVLKDQGIDAEYISLEDIVPPSASDDLDTTTSTLTQSFYNHIAAAMGDRISQCTARVPVITGFFGPVPGSLLRQIGRGYTDLASALLAVGLNASELQIWKEVDGIFTADPRKVATARLIPVISPDEAAELTYYGSEVVHPFTMEQVIQRKIPIRIKNVENPQGGGTVIHPDPELALGGLNGVVDIPEEPASQKSPHDHSLAAADEQRKRLPTAVTIKEKIMVLNVNSNRKSVSHGFLAGIFGTLDRFGVVVDLISTSEVHVSMAIEDGLGKKVLDQLVAELRKSGTVSIHRDMAILSLVGKQMPNMVGIAGRMFQTLAQGNVNIEMISQGASEINISCVIQAREAVKALNLIHLNCLQIKPEGARGRGQSPFFQAKHSLTTVIPVGPWLF</sequence>
<reference evidence="9" key="2">
    <citation type="submission" date="2015-01" db="EMBL/GenBank/DDBJ databases">
        <title>Evolutionary Origins and Diversification of the Mycorrhizal Mutualists.</title>
        <authorList>
            <consortium name="DOE Joint Genome Institute"/>
            <consortium name="Mycorrhizal Genomics Consortium"/>
            <person name="Kohler A."/>
            <person name="Kuo A."/>
            <person name="Nagy L.G."/>
            <person name="Floudas D."/>
            <person name="Copeland A."/>
            <person name="Barry K.W."/>
            <person name="Cichocki N."/>
            <person name="Veneault-Fourrey C."/>
            <person name="LaButti K."/>
            <person name="Lindquist E.A."/>
            <person name="Lipzen A."/>
            <person name="Lundell T."/>
            <person name="Morin E."/>
            <person name="Murat C."/>
            <person name="Riley R."/>
            <person name="Ohm R."/>
            <person name="Sun H."/>
            <person name="Tunlid A."/>
            <person name="Henrissat B."/>
            <person name="Grigoriev I.V."/>
            <person name="Hibbett D.S."/>
            <person name="Martin F."/>
        </authorList>
    </citation>
    <scope>NUCLEOTIDE SEQUENCE [LARGE SCALE GENOMIC DNA]</scope>
    <source>
        <strain evidence="9">LaAM-08-1</strain>
    </source>
</reference>
<name>A0A0C9XP51_9AGAR</name>
<dbReference type="PANTHER" id="PTHR21499">
    <property type="entry name" value="ASPARTATE KINASE"/>
    <property type="match status" value="1"/>
</dbReference>
<dbReference type="PANTHER" id="PTHR21499:SF59">
    <property type="entry name" value="ASPARTOKINASE"/>
    <property type="match status" value="1"/>
</dbReference>
<dbReference type="Proteomes" id="UP000054477">
    <property type="component" value="Unassembled WGS sequence"/>
</dbReference>
<evidence type="ECO:0000256" key="2">
    <source>
        <dbReference type="ARBA" id="ARBA00022679"/>
    </source>
</evidence>
<dbReference type="SUPFAM" id="SSF53633">
    <property type="entry name" value="Carbamate kinase-like"/>
    <property type="match status" value="1"/>
</dbReference>
<feature type="domain" description="ACT" evidence="7">
    <location>
        <begin position="448"/>
        <end position="516"/>
    </location>
</feature>
<dbReference type="GO" id="GO:0009088">
    <property type="term" value="P:threonine biosynthetic process"/>
    <property type="evidence" value="ECO:0007669"/>
    <property type="project" value="UniProtKB-ARBA"/>
</dbReference>
<reference evidence="8 9" key="1">
    <citation type="submission" date="2014-04" db="EMBL/GenBank/DDBJ databases">
        <authorList>
            <consortium name="DOE Joint Genome Institute"/>
            <person name="Kuo A."/>
            <person name="Kohler A."/>
            <person name="Nagy L.G."/>
            <person name="Floudas D."/>
            <person name="Copeland A."/>
            <person name="Barry K.W."/>
            <person name="Cichocki N."/>
            <person name="Veneault-Fourrey C."/>
            <person name="LaButti K."/>
            <person name="Lindquist E.A."/>
            <person name="Lipzen A."/>
            <person name="Lundell T."/>
            <person name="Morin E."/>
            <person name="Murat C."/>
            <person name="Sun H."/>
            <person name="Tunlid A."/>
            <person name="Henrissat B."/>
            <person name="Grigoriev I.V."/>
            <person name="Hibbett D.S."/>
            <person name="Martin F."/>
            <person name="Nordberg H.P."/>
            <person name="Cantor M.N."/>
            <person name="Hua S.X."/>
        </authorList>
    </citation>
    <scope>NUCLEOTIDE SEQUENCE [LARGE SCALE GENOMIC DNA]</scope>
    <source>
        <strain evidence="8 9">LaAM-08-1</strain>
    </source>
</reference>
<dbReference type="GO" id="GO:0004072">
    <property type="term" value="F:aspartate kinase activity"/>
    <property type="evidence" value="ECO:0007669"/>
    <property type="project" value="UniProtKB-EC"/>
</dbReference>
<keyword evidence="4 6" id="KW-0418">Kinase</keyword>
<evidence type="ECO:0000259" key="7">
    <source>
        <dbReference type="PROSITE" id="PS51671"/>
    </source>
</evidence>
<dbReference type="PROSITE" id="PS51671">
    <property type="entry name" value="ACT"/>
    <property type="match status" value="1"/>
</dbReference>
<dbReference type="AlphaFoldDB" id="A0A0C9XP51"/>
<dbReference type="InterPro" id="IPR002912">
    <property type="entry name" value="ACT_dom"/>
</dbReference>
<dbReference type="InterPro" id="IPR036393">
    <property type="entry name" value="AceGlu_kinase-like_sf"/>
</dbReference>
<comment type="similarity">
    <text evidence="1 6">Belongs to the aspartokinase family.</text>
</comment>
<evidence type="ECO:0000313" key="8">
    <source>
        <dbReference type="EMBL" id="KIK03294.1"/>
    </source>
</evidence>
<proteinExistence type="inferred from homology"/>
<dbReference type="FunFam" id="3.40.1160.10:FF:000023">
    <property type="entry name" value="Probable aspartokinase"/>
    <property type="match status" value="1"/>
</dbReference>
<keyword evidence="5" id="KW-0067">ATP-binding</keyword>
<dbReference type="FunFam" id="3.30.2130.10:FF:000001">
    <property type="entry name" value="Bifunctional aspartokinase/homoserine dehydrogenase"/>
    <property type="match status" value="1"/>
</dbReference>
<dbReference type="InterPro" id="IPR001048">
    <property type="entry name" value="Asp/Glu/Uridylate_kinase"/>
</dbReference>
<protein>
    <recommendedName>
        <fullName evidence="6">Aspartokinase</fullName>
        <ecNumber evidence="6">2.7.2.4</ecNumber>
    </recommendedName>
</protein>
<dbReference type="NCBIfam" id="TIGR00657">
    <property type="entry name" value="asp_kinases"/>
    <property type="match status" value="1"/>
</dbReference>
<dbReference type="Pfam" id="PF00696">
    <property type="entry name" value="AA_kinase"/>
    <property type="match status" value="1"/>
</dbReference>
<dbReference type="InterPro" id="IPR045865">
    <property type="entry name" value="ACT-like_dom_sf"/>
</dbReference>
<comment type="catalytic activity">
    <reaction evidence="6">
        <text>L-aspartate + ATP = 4-phospho-L-aspartate + ADP</text>
        <dbReference type="Rhea" id="RHEA:23776"/>
        <dbReference type="ChEBI" id="CHEBI:29991"/>
        <dbReference type="ChEBI" id="CHEBI:30616"/>
        <dbReference type="ChEBI" id="CHEBI:57535"/>
        <dbReference type="ChEBI" id="CHEBI:456216"/>
        <dbReference type="EC" id="2.7.2.4"/>
    </reaction>
</comment>
<dbReference type="SUPFAM" id="SSF55021">
    <property type="entry name" value="ACT-like"/>
    <property type="match status" value="2"/>
</dbReference>
<organism evidence="8 9">
    <name type="scientific">Laccaria amethystina LaAM-08-1</name>
    <dbReference type="NCBI Taxonomy" id="1095629"/>
    <lineage>
        <taxon>Eukaryota</taxon>
        <taxon>Fungi</taxon>
        <taxon>Dikarya</taxon>
        <taxon>Basidiomycota</taxon>
        <taxon>Agaricomycotina</taxon>
        <taxon>Agaricomycetes</taxon>
        <taxon>Agaricomycetidae</taxon>
        <taxon>Agaricales</taxon>
        <taxon>Agaricineae</taxon>
        <taxon>Hydnangiaceae</taxon>
        <taxon>Laccaria</taxon>
    </lineage>
</organism>
<dbReference type="InterPro" id="IPR054352">
    <property type="entry name" value="ACT_Aspartokinase"/>
</dbReference>
<dbReference type="HOGENOM" id="CLU_009116_6_4_1"/>
<dbReference type="GO" id="GO:0005524">
    <property type="term" value="F:ATP binding"/>
    <property type="evidence" value="ECO:0007669"/>
    <property type="project" value="UniProtKB-KW"/>
</dbReference>
<dbReference type="GO" id="GO:0071266">
    <property type="term" value="P:'de novo' L-methionine biosynthetic process"/>
    <property type="evidence" value="ECO:0007669"/>
    <property type="project" value="UniProtKB-ARBA"/>
</dbReference>
<accession>A0A0C9XP51</accession>
<keyword evidence="3" id="KW-0547">Nucleotide-binding</keyword>
<dbReference type="OrthoDB" id="4323675at2759"/>
<dbReference type="GO" id="GO:0009089">
    <property type="term" value="P:lysine biosynthetic process via diaminopimelate"/>
    <property type="evidence" value="ECO:0007669"/>
    <property type="project" value="TreeGrafter"/>
</dbReference>
<evidence type="ECO:0000256" key="1">
    <source>
        <dbReference type="ARBA" id="ARBA00010122"/>
    </source>
</evidence>
<dbReference type="EMBL" id="KN838582">
    <property type="protein sequence ID" value="KIK03294.1"/>
    <property type="molecule type" value="Genomic_DNA"/>
</dbReference>
<evidence type="ECO:0000256" key="5">
    <source>
        <dbReference type="ARBA" id="ARBA00022840"/>
    </source>
</evidence>
<dbReference type="Gene3D" id="3.40.1160.10">
    <property type="entry name" value="Acetylglutamate kinase-like"/>
    <property type="match status" value="1"/>
</dbReference>
<evidence type="ECO:0000256" key="6">
    <source>
        <dbReference type="RuleBase" id="RU003448"/>
    </source>
</evidence>
<keyword evidence="9" id="KW-1185">Reference proteome</keyword>
<dbReference type="Pfam" id="PF22468">
    <property type="entry name" value="ACT_9"/>
    <property type="match status" value="1"/>
</dbReference>
<evidence type="ECO:0000313" key="9">
    <source>
        <dbReference type="Proteomes" id="UP000054477"/>
    </source>
</evidence>
<dbReference type="Gene3D" id="3.30.2130.10">
    <property type="entry name" value="VC0802-like"/>
    <property type="match status" value="1"/>
</dbReference>
<gene>
    <name evidence="8" type="ORF">K443DRAFT_95387</name>
</gene>
<dbReference type="PROSITE" id="PS00324">
    <property type="entry name" value="ASPARTOKINASE"/>
    <property type="match status" value="1"/>
</dbReference>
<dbReference type="InterPro" id="IPR001341">
    <property type="entry name" value="Asp_kinase"/>
</dbReference>
<evidence type="ECO:0000256" key="4">
    <source>
        <dbReference type="ARBA" id="ARBA00022777"/>
    </source>
</evidence>
<dbReference type="GO" id="GO:0005829">
    <property type="term" value="C:cytosol"/>
    <property type="evidence" value="ECO:0007669"/>
    <property type="project" value="TreeGrafter"/>
</dbReference>